<dbReference type="Gene3D" id="6.10.140.2220">
    <property type="match status" value="1"/>
</dbReference>
<sequence>MVKRDEVLGRCVVATRDIRSGEVIAESLPLIVGPKMASPPLCLGCHKKLALAESRYDCSKCFWPLCGQACESSPLHEAECEIFAKAGYKPTVKNDNSKQTVYCPIAPLRALLLKKNSPERFNLLLDFQSHLQDHEKTQVYQVLKKSLVPFFTQLLKLDTNESEILTICSIFDTNCFEVRDTQRLVNIRGLYPTISFLSHSCKHNTKHCFNGDNFRLVLTATTPIKKGDLVTTTYTQTLWGTLSRRSHLKMAKHFDCLCERCTDPTEFGTYLSAVNCSVCGDGSKVTSSDPLNCEADWFCENCGFAITGSDMLWGNEVLQKEINHLNKDNPNSLEEFLERYAEVLHGRNSYCLQVKYALCQIYGSLDGFKFEELSSDLIDRKIELCKELLAVAEVLEPGQSWFRGLLLYDLFEALVAKAERRGEDIDEETKNYLTEAAKIFDSEPDMRDNIQKKLMDS</sequence>
<dbReference type="Gene3D" id="1.10.220.160">
    <property type="match status" value="1"/>
</dbReference>
<dbReference type="SMART" id="SM00317">
    <property type="entry name" value="SET"/>
    <property type="match status" value="1"/>
</dbReference>
<dbReference type="Pfam" id="PF00856">
    <property type="entry name" value="SET"/>
    <property type="match status" value="1"/>
</dbReference>
<dbReference type="Proteomes" id="UP000007266">
    <property type="component" value="Linkage group 8"/>
</dbReference>
<name>D6WX51_TRICA</name>
<proteinExistence type="predicted"/>
<evidence type="ECO:0000313" key="3">
    <source>
        <dbReference type="Proteomes" id="UP000007266"/>
    </source>
</evidence>
<dbReference type="InParanoid" id="D6WX51"/>
<dbReference type="GO" id="GO:0005634">
    <property type="term" value="C:nucleus"/>
    <property type="evidence" value="ECO:0000318"/>
    <property type="project" value="GO_Central"/>
</dbReference>
<dbReference type="PROSITE" id="PS50280">
    <property type="entry name" value="SET"/>
    <property type="match status" value="1"/>
</dbReference>
<dbReference type="EMBL" id="KQ971361">
    <property type="protein sequence ID" value="EFA08794.2"/>
    <property type="molecule type" value="Genomic_DNA"/>
</dbReference>
<feature type="domain" description="SET" evidence="1">
    <location>
        <begin position="1"/>
        <end position="235"/>
    </location>
</feature>
<reference evidence="2 3" key="2">
    <citation type="journal article" date="2010" name="Nucleic Acids Res.">
        <title>BeetleBase in 2010: revisions to provide comprehensive genomic information for Tribolium castaneum.</title>
        <authorList>
            <person name="Kim H.S."/>
            <person name="Murphy T."/>
            <person name="Xia J."/>
            <person name="Caragea D."/>
            <person name="Park Y."/>
            <person name="Beeman R.W."/>
            <person name="Lorenzen M.D."/>
            <person name="Butcher S."/>
            <person name="Manak J.R."/>
            <person name="Brown S.J."/>
        </authorList>
    </citation>
    <scope>GENOME REANNOTATION</scope>
    <source>
        <strain evidence="2 3">Georgia GA2</strain>
    </source>
</reference>
<keyword evidence="3" id="KW-1185">Reference proteome</keyword>
<dbReference type="GO" id="GO:0008276">
    <property type="term" value="F:protein methyltransferase activity"/>
    <property type="evidence" value="ECO:0007669"/>
    <property type="project" value="UniProtKB-ARBA"/>
</dbReference>
<dbReference type="Gene3D" id="2.170.270.10">
    <property type="entry name" value="SET domain"/>
    <property type="match status" value="1"/>
</dbReference>
<dbReference type="OMA" id="KCFDCAC"/>
<protein>
    <submittedName>
        <fullName evidence="2">Protein msta, isoform A-like Protein</fullName>
    </submittedName>
</protein>
<dbReference type="InterPro" id="IPR046341">
    <property type="entry name" value="SET_dom_sf"/>
</dbReference>
<dbReference type="AlphaFoldDB" id="D6WX51"/>
<dbReference type="PANTHER" id="PTHR46455">
    <property type="entry name" value="SET AND MYND DOMAIN CONTAINING, ARTHROPOD-SPECIFIC, MEMBER 4, ISOFORM A"/>
    <property type="match status" value="1"/>
</dbReference>
<dbReference type="GO" id="GO:0008757">
    <property type="term" value="F:S-adenosylmethionine-dependent methyltransferase activity"/>
    <property type="evidence" value="ECO:0007669"/>
    <property type="project" value="UniProtKB-ARBA"/>
</dbReference>
<accession>D6WX51</accession>
<organism evidence="2 3">
    <name type="scientific">Tribolium castaneum</name>
    <name type="common">Red flour beetle</name>
    <dbReference type="NCBI Taxonomy" id="7070"/>
    <lineage>
        <taxon>Eukaryota</taxon>
        <taxon>Metazoa</taxon>
        <taxon>Ecdysozoa</taxon>
        <taxon>Arthropoda</taxon>
        <taxon>Hexapoda</taxon>
        <taxon>Insecta</taxon>
        <taxon>Pterygota</taxon>
        <taxon>Neoptera</taxon>
        <taxon>Endopterygota</taxon>
        <taxon>Coleoptera</taxon>
        <taxon>Polyphaga</taxon>
        <taxon>Cucujiformia</taxon>
        <taxon>Tenebrionidae</taxon>
        <taxon>Tenebrionidae incertae sedis</taxon>
        <taxon>Tribolium</taxon>
    </lineage>
</organism>
<dbReference type="eggNOG" id="KOG2084">
    <property type="taxonomic scope" value="Eukaryota"/>
</dbReference>
<dbReference type="SUPFAM" id="SSF82199">
    <property type="entry name" value="SET domain"/>
    <property type="match status" value="1"/>
</dbReference>
<dbReference type="InterPro" id="IPR053010">
    <property type="entry name" value="SET_SmydA-8"/>
</dbReference>
<dbReference type="GO" id="GO:0008170">
    <property type="term" value="F:N-methyltransferase activity"/>
    <property type="evidence" value="ECO:0007669"/>
    <property type="project" value="UniProtKB-ARBA"/>
</dbReference>
<dbReference type="HOGENOM" id="CLU_024539_1_0_1"/>
<gene>
    <name evidence="2" type="primary">AUGUSTUS-3.0.2_06485</name>
    <name evidence="2" type="ORF">TcasGA2_TC006485</name>
</gene>
<evidence type="ECO:0000313" key="2">
    <source>
        <dbReference type="EMBL" id="EFA08794.2"/>
    </source>
</evidence>
<evidence type="ECO:0000259" key="1">
    <source>
        <dbReference type="PROSITE" id="PS50280"/>
    </source>
</evidence>
<reference evidence="2 3" key="1">
    <citation type="journal article" date="2008" name="Nature">
        <title>The genome of the model beetle and pest Tribolium castaneum.</title>
        <authorList>
            <consortium name="Tribolium Genome Sequencing Consortium"/>
            <person name="Richards S."/>
            <person name="Gibbs R.A."/>
            <person name="Weinstock G.M."/>
            <person name="Brown S.J."/>
            <person name="Denell R."/>
            <person name="Beeman R.W."/>
            <person name="Gibbs R."/>
            <person name="Beeman R.W."/>
            <person name="Brown S.J."/>
            <person name="Bucher G."/>
            <person name="Friedrich M."/>
            <person name="Grimmelikhuijzen C.J."/>
            <person name="Klingler M."/>
            <person name="Lorenzen M."/>
            <person name="Richards S."/>
            <person name="Roth S."/>
            <person name="Schroder R."/>
            <person name="Tautz D."/>
            <person name="Zdobnov E.M."/>
            <person name="Muzny D."/>
            <person name="Gibbs R.A."/>
            <person name="Weinstock G.M."/>
            <person name="Attaway T."/>
            <person name="Bell S."/>
            <person name="Buhay C.J."/>
            <person name="Chandrabose M.N."/>
            <person name="Chavez D."/>
            <person name="Clerk-Blankenburg K.P."/>
            <person name="Cree A."/>
            <person name="Dao M."/>
            <person name="Davis C."/>
            <person name="Chacko J."/>
            <person name="Dinh H."/>
            <person name="Dugan-Rocha S."/>
            <person name="Fowler G."/>
            <person name="Garner T.T."/>
            <person name="Garnes J."/>
            <person name="Gnirke A."/>
            <person name="Hawes A."/>
            <person name="Hernandez J."/>
            <person name="Hines S."/>
            <person name="Holder M."/>
            <person name="Hume J."/>
            <person name="Jhangiani S.N."/>
            <person name="Joshi V."/>
            <person name="Khan Z.M."/>
            <person name="Jackson L."/>
            <person name="Kovar C."/>
            <person name="Kowis A."/>
            <person name="Lee S."/>
            <person name="Lewis L.R."/>
            <person name="Margolis J."/>
            <person name="Morgan M."/>
            <person name="Nazareth L.V."/>
            <person name="Nguyen N."/>
            <person name="Okwuonu G."/>
            <person name="Parker D."/>
            <person name="Richards S."/>
            <person name="Ruiz S.J."/>
            <person name="Santibanez J."/>
            <person name="Savard J."/>
            <person name="Scherer S.E."/>
            <person name="Schneider B."/>
            <person name="Sodergren E."/>
            <person name="Tautz D."/>
            <person name="Vattahil S."/>
            <person name="Villasana D."/>
            <person name="White C.S."/>
            <person name="Wright R."/>
            <person name="Park Y."/>
            <person name="Beeman R.W."/>
            <person name="Lord J."/>
            <person name="Oppert B."/>
            <person name="Lorenzen M."/>
            <person name="Brown S."/>
            <person name="Wang L."/>
            <person name="Savard J."/>
            <person name="Tautz D."/>
            <person name="Richards S."/>
            <person name="Weinstock G."/>
            <person name="Gibbs R.A."/>
            <person name="Liu Y."/>
            <person name="Worley K."/>
            <person name="Weinstock G."/>
            <person name="Elsik C.G."/>
            <person name="Reese J.T."/>
            <person name="Elhaik E."/>
            <person name="Landan G."/>
            <person name="Graur D."/>
            <person name="Arensburger P."/>
            <person name="Atkinson P."/>
            <person name="Beeman R.W."/>
            <person name="Beidler J."/>
            <person name="Brown S.J."/>
            <person name="Demuth J.P."/>
            <person name="Drury D.W."/>
            <person name="Du Y.Z."/>
            <person name="Fujiwara H."/>
            <person name="Lorenzen M."/>
            <person name="Maselli V."/>
            <person name="Osanai M."/>
            <person name="Park Y."/>
            <person name="Robertson H.M."/>
            <person name="Tu Z."/>
            <person name="Wang J.J."/>
            <person name="Wang S."/>
            <person name="Richards S."/>
            <person name="Song H."/>
            <person name="Zhang L."/>
            <person name="Sodergren E."/>
            <person name="Werner D."/>
            <person name="Stanke M."/>
            <person name="Morgenstern B."/>
            <person name="Solovyev V."/>
            <person name="Kosarev P."/>
            <person name="Brown G."/>
            <person name="Chen H.C."/>
            <person name="Ermolaeva O."/>
            <person name="Hlavina W."/>
            <person name="Kapustin Y."/>
            <person name="Kiryutin B."/>
            <person name="Kitts P."/>
            <person name="Maglott D."/>
            <person name="Pruitt K."/>
            <person name="Sapojnikov V."/>
            <person name="Souvorov A."/>
            <person name="Mackey A.J."/>
            <person name="Waterhouse R.M."/>
            <person name="Wyder S."/>
            <person name="Zdobnov E.M."/>
            <person name="Zdobnov E.M."/>
            <person name="Wyder S."/>
            <person name="Kriventseva E.V."/>
            <person name="Kadowaki T."/>
            <person name="Bork P."/>
            <person name="Aranda M."/>
            <person name="Bao R."/>
            <person name="Beermann A."/>
            <person name="Berns N."/>
            <person name="Bolognesi R."/>
            <person name="Bonneton F."/>
            <person name="Bopp D."/>
            <person name="Brown S.J."/>
            <person name="Bucher G."/>
            <person name="Butts T."/>
            <person name="Chaumot A."/>
            <person name="Denell R.E."/>
            <person name="Ferrier D.E."/>
            <person name="Friedrich M."/>
            <person name="Gordon C.M."/>
            <person name="Jindra M."/>
            <person name="Klingler M."/>
            <person name="Lan Q."/>
            <person name="Lattorff H.M."/>
            <person name="Laudet V."/>
            <person name="von Levetsow C."/>
            <person name="Liu Z."/>
            <person name="Lutz R."/>
            <person name="Lynch J.A."/>
            <person name="da Fonseca R.N."/>
            <person name="Posnien N."/>
            <person name="Reuter R."/>
            <person name="Roth S."/>
            <person name="Savard J."/>
            <person name="Schinko J.B."/>
            <person name="Schmitt C."/>
            <person name="Schoppmeier M."/>
            <person name="Schroder R."/>
            <person name="Shippy T.D."/>
            <person name="Simonnet F."/>
            <person name="Marques-Souza H."/>
            <person name="Tautz D."/>
            <person name="Tomoyasu Y."/>
            <person name="Trauner J."/>
            <person name="Van der Zee M."/>
            <person name="Vervoort M."/>
            <person name="Wittkopp N."/>
            <person name="Wimmer E.A."/>
            <person name="Yang X."/>
            <person name="Jones A.K."/>
            <person name="Sattelle D.B."/>
            <person name="Ebert P.R."/>
            <person name="Nelson D."/>
            <person name="Scott J.G."/>
            <person name="Beeman R.W."/>
            <person name="Muthukrishnan S."/>
            <person name="Kramer K.J."/>
            <person name="Arakane Y."/>
            <person name="Beeman R.W."/>
            <person name="Zhu Q."/>
            <person name="Hogenkamp D."/>
            <person name="Dixit R."/>
            <person name="Oppert B."/>
            <person name="Jiang H."/>
            <person name="Zou Z."/>
            <person name="Marshall J."/>
            <person name="Elpidina E."/>
            <person name="Vinokurov K."/>
            <person name="Oppert C."/>
            <person name="Zou Z."/>
            <person name="Evans J."/>
            <person name="Lu Z."/>
            <person name="Zhao P."/>
            <person name="Sumathipala N."/>
            <person name="Altincicek B."/>
            <person name="Vilcinskas A."/>
            <person name="Williams M."/>
            <person name="Hultmark D."/>
            <person name="Hetru C."/>
            <person name="Jiang H."/>
            <person name="Grimmelikhuijzen C.J."/>
            <person name="Hauser F."/>
            <person name="Cazzamali G."/>
            <person name="Williamson M."/>
            <person name="Park Y."/>
            <person name="Li B."/>
            <person name="Tanaka Y."/>
            <person name="Predel R."/>
            <person name="Neupert S."/>
            <person name="Schachtner J."/>
            <person name="Verleyen P."/>
            <person name="Raible F."/>
            <person name="Bork P."/>
            <person name="Friedrich M."/>
            <person name="Walden K.K."/>
            <person name="Robertson H.M."/>
            <person name="Angeli S."/>
            <person name="Foret S."/>
            <person name="Bucher G."/>
            <person name="Schuetz S."/>
            <person name="Maleszka R."/>
            <person name="Wimmer E.A."/>
            <person name="Beeman R.W."/>
            <person name="Lorenzen M."/>
            <person name="Tomoyasu Y."/>
            <person name="Miller S.C."/>
            <person name="Grossmann D."/>
            <person name="Bucher G."/>
        </authorList>
    </citation>
    <scope>NUCLEOTIDE SEQUENCE [LARGE SCALE GENOMIC DNA]</scope>
    <source>
        <strain evidence="2 3">Georgia GA2</strain>
    </source>
</reference>
<dbReference type="InterPro" id="IPR001214">
    <property type="entry name" value="SET_dom"/>
</dbReference>
<dbReference type="CDD" id="cd20071">
    <property type="entry name" value="SET_SMYD"/>
    <property type="match status" value="1"/>
</dbReference>
<dbReference type="STRING" id="7070.D6WX51"/>
<dbReference type="PANTHER" id="PTHR46455:SF1">
    <property type="entry name" value="SET AND MYND DOMAIN CONTAINING, ARTHROPOD-SPECIFIC, MEMBER 2"/>
    <property type="match status" value="1"/>
</dbReference>